<accession>A0A6B0U6D3</accession>
<sequence length="100" mass="10985">MFAWNVYASWWAASGWASSGWAVAGLRHQAPRARNSSFSSSLKTLTVLNGSCSHSFLNVHTMFSQLRLVVTACSFVLSAALIPRPTHSVRAVRCASSRWQ</sequence>
<dbReference type="EMBL" id="GIFC01005986">
    <property type="protein sequence ID" value="MXU88069.1"/>
    <property type="molecule type" value="Transcribed_RNA"/>
</dbReference>
<proteinExistence type="predicted"/>
<protein>
    <recommendedName>
        <fullName evidence="3">Secreted protein</fullName>
    </recommendedName>
</protein>
<keyword evidence="1" id="KW-0732">Signal</keyword>
<dbReference type="AlphaFoldDB" id="A0A6B0U6D3"/>
<name>A0A6B0U6D3_IXORI</name>
<feature type="signal peptide" evidence="1">
    <location>
        <begin position="1"/>
        <end position="17"/>
    </location>
</feature>
<evidence type="ECO:0000313" key="2">
    <source>
        <dbReference type="EMBL" id="MXU88069.1"/>
    </source>
</evidence>
<evidence type="ECO:0000256" key="1">
    <source>
        <dbReference type="SAM" id="SignalP"/>
    </source>
</evidence>
<feature type="chain" id="PRO_5025401294" description="Secreted protein" evidence="1">
    <location>
        <begin position="18"/>
        <end position="100"/>
    </location>
</feature>
<organism evidence="2">
    <name type="scientific">Ixodes ricinus</name>
    <name type="common">Common tick</name>
    <name type="synonym">Acarus ricinus</name>
    <dbReference type="NCBI Taxonomy" id="34613"/>
    <lineage>
        <taxon>Eukaryota</taxon>
        <taxon>Metazoa</taxon>
        <taxon>Ecdysozoa</taxon>
        <taxon>Arthropoda</taxon>
        <taxon>Chelicerata</taxon>
        <taxon>Arachnida</taxon>
        <taxon>Acari</taxon>
        <taxon>Parasitiformes</taxon>
        <taxon>Ixodida</taxon>
        <taxon>Ixodoidea</taxon>
        <taxon>Ixodidae</taxon>
        <taxon>Ixodinae</taxon>
        <taxon>Ixodes</taxon>
    </lineage>
</organism>
<reference evidence="2" key="1">
    <citation type="submission" date="2019-12" db="EMBL/GenBank/DDBJ databases">
        <title>An insight into the sialome of adult female Ixodes ricinus ticks feeding for 6 days.</title>
        <authorList>
            <person name="Perner J."/>
            <person name="Ribeiro J.M.C."/>
        </authorList>
    </citation>
    <scope>NUCLEOTIDE SEQUENCE</scope>
    <source>
        <strain evidence="2">Semi-engorged</strain>
        <tissue evidence="2">Salivary glands</tissue>
    </source>
</reference>
<evidence type="ECO:0008006" key="3">
    <source>
        <dbReference type="Google" id="ProtNLM"/>
    </source>
</evidence>